<evidence type="ECO:0000313" key="1">
    <source>
        <dbReference type="EMBL" id="AJI78167.1"/>
    </source>
</evidence>
<dbReference type="KEGG" id="csx:CSING_03085"/>
<dbReference type="RefSeq" id="WP_042529571.1">
    <property type="nucleotide sequence ID" value="NZ_CP010827.1"/>
</dbReference>
<dbReference type="Proteomes" id="UP000031890">
    <property type="component" value="Chromosome"/>
</dbReference>
<proteinExistence type="predicted"/>
<name>A0A0B6ENV1_9CORY</name>
<dbReference type="EMBL" id="CP010827">
    <property type="protein sequence ID" value="AJI78167.1"/>
    <property type="molecule type" value="Genomic_DNA"/>
</dbReference>
<dbReference type="OrthoDB" id="4415559at2"/>
<protein>
    <submittedName>
        <fullName evidence="1">Uncharacterized protein</fullName>
    </submittedName>
</protein>
<evidence type="ECO:0000313" key="2">
    <source>
        <dbReference type="Proteomes" id="UP000031890"/>
    </source>
</evidence>
<reference evidence="1 2" key="1">
    <citation type="journal article" date="2015" name="Genome Announc.">
        <title>Complete Genome Sequence and Annotation of Corynebacterium singulare DSM 44357, Isolated from a Human Semen Specimen.</title>
        <authorList>
            <person name="Merten M."/>
            <person name="Brinkrolf K."/>
            <person name="Albersmeier A."/>
            <person name="Kutter Y."/>
            <person name="Ruckert C."/>
            <person name="Tauch A."/>
        </authorList>
    </citation>
    <scope>NUCLEOTIDE SEQUENCE [LARGE SCALE GENOMIC DNA]</scope>
    <source>
        <strain evidence="1">IBS B52218</strain>
    </source>
</reference>
<dbReference type="STRING" id="161899.CSING_03085"/>
<organism evidence="1 2">
    <name type="scientific">Corynebacterium singulare</name>
    <dbReference type="NCBI Taxonomy" id="161899"/>
    <lineage>
        <taxon>Bacteria</taxon>
        <taxon>Bacillati</taxon>
        <taxon>Actinomycetota</taxon>
        <taxon>Actinomycetes</taxon>
        <taxon>Mycobacteriales</taxon>
        <taxon>Corynebacteriaceae</taxon>
        <taxon>Corynebacterium</taxon>
    </lineage>
</organism>
<dbReference type="HOGENOM" id="CLU_190532_0_0_11"/>
<gene>
    <name evidence="1" type="ORF">CSING_03085</name>
</gene>
<sequence>MNALTGFISAITNTFKSATGTGLDIIATTPLPAMIAEDLLKHDLIPATRTDIEETYAALAGDFPREGDLAEVELFLHSFGWLA</sequence>
<dbReference type="AlphaFoldDB" id="A0A0B6ENV1"/>
<accession>A0A0B6ENV1</accession>